<comment type="pathway">
    <text evidence="3">Cofactor biosynthesis; coenzyme F420 biosynthesis.</text>
</comment>
<name>A0AAE4MAY6_9EURY</name>
<comment type="cofactor">
    <cofactor evidence="3">
        <name>Mg(2+)</name>
        <dbReference type="ChEBI" id="CHEBI:18420"/>
    </cofactor>
</comment>
<keyword evidence="1 3" id="KW-0808">Transferase</keyword>
<evidence type="ECO:0000256" key="3">
    <source>
        <dbReference type="HAMAP-Rule" id="MF_01257"/>
    </source>
</evidence>
<comment type="catalytic activity">
    <reaction evidence="3">
        <text>(2S)-lactyl-2-diphospho-5'-guanosine + 7,8-didemethyl-8-hydroxy-5-deazariboflavin = oxidized coenzyme F420-0 + GMP + H(+)</text>
        <dbReference type="Rhea" id="RHEA:63444"/>
        <dbReference type="ChEBI" id="CHEBI:15378"/>
        <dbReference type="ChEBI" id="CHEBI:58115"/>
        <dbReference type="ChEBI" id="CHEBI:59435"/>
        <dbReference type="ChEBI" id="CHEBI:59904"/>
        <dbReference type="ChEBI" id="CHEBI:59907"/>
        <dbReference type="EC" id="2.7.8.28"/>
    </reaction>
</comment>
<gene>
    <name evidence="4" type="primary">fbiA</name>
    <name evidence="3" type="synonym">cofD</name>
    <name evidence="4" type="ORF">McpAg1_00860</name>
</gene>
<dbReference type="AlphaFoldDB" id="A0AAE4MAY6"/>
<dbReference type="PANTHER" id="PTHR43007">
    <property type="entry name" value="2-PHOSPHO-L-LACTATE TRANSFERASE"/>
    <property type="match status" value="1"/>
</dbReference>
<dbReference type="GO" id="GO:0052645">
    <property type="term" value="P:F420-0 metabolic process"/>
    <property type="evidence" value="ECO:0007669"/>
    <property type="project" value="UniProtKB-UniRule"/>
</dbReference>
<evidence type="ECO:0000313" key="4">
    <source>
        <dbReference type="EMBL" id="MDV0440909.1"/>
    </source>
</evidence>
<dbReference type="GO" id="GO:0000287">
    <property type="term" value="F:magnesium ion binding"/>
    <property type="evidence" value="ECO:0007669"/>
    <property type="project" value="InterPro"/>
</dbReference>
<dbReference type="Proteomes" id="UP001273136">
    <property type="component" value="Unassembled WGS sequence"/>
</dbReference>
<comment type="similarity">
    <text evidence="3">Belongs to the CofD family.</text>
</comment>
<comment type="subunit">
    <text evidence="3">Homodimer.</text>
</comment>
<evidence type="ECO:0000313" key="5">
    <source>
        <dbReference type="Proteomes" id="UP001273136"/>
    </source>
</evidence>
<dbReference type="SUPFAM" id="SSF142338">
    <property type="entry name" value="CofD-like"/>
    <property type="match status" value="1"/>
</dbReference>
<evidence type="ECO:0000256" key="2">
    <source>
        <dbReference type="ARBA" id="ARBA00022842"/>
    </source>
</evidence>
<sequence length="304" mass="33604">MITVLSGGTGTPKLIRGLRQILRDNEITVVVNTAEDMWMSGLYVSPDIDTVQYLFSGLLNTDSWWGIRGDSFETFHAMEKLGYVEPLPLGDKDRATNICRAEFLRQGMTLTATTEKIARAYGVQATILPMSDQEVTTYVKTEDGSLMHYQEYWVGRRGNVPITGIVRKTANDAPLAATPEVIAAIENSDGVIIGPSNPVTSIGPILECTGVREALAKKFTIAVSPFIGNRPFSGPAAALMRAWGHEPTSYGTWQVYKDCVSMFIQDTRDTEIEVPGAHRLDTMMTNEKKAESLAWDLLSYFPRK</sequence>
<dbReference type="InterPro" id="IPR010115">
    <property type="entry name" value="FbiA/CofD"/>
</dbReference>
<dbReference type="HAMAP" id="MF_01257">
    <property type="entry name" value="CofD"/>
    <property type="match status" value="1"/>
</dbReference>
<dbReference type="GO" id="GO:0043743">
    <property type="term" value="F:LPPG:FO 2-phospho-L-lactate transferase activity"/>
    <property type="evidence" value="ECO:0007669"/>
    <property type="project" value="UniProtKB-EC"/>
</dbReference>
<organism evidence="4 5">
    <name type="scientific">Methanorbis furvi</name>
    <dbReference type="NCBI Taxonomy" id="3028299"/>
    <lineage>
        <taxon>Archaea</taxon>
        <taxon>Methanobacteriati</taxon>
        <taxon>Methanobacteriota</taxon>
        <taxon>Stenosarchaea group</taxon>
        <taxon>Methanomicrobia</taxon>
        <taxon>Methanomicrobiales</taxon>
        <taxon>Methanocorpusculaceae</taxon>
        <taxon>Methanorbis</taxon>
    </lineage>
</organism>
<keyword evidence="5" id="KW-1185">Reference proteome</keyword>
<dbReference type="NCBIfam" id="TIGR01819">
    <property type="entry name" value="F420_cofD"/>
    <property type="match status" value="1"/>
</dbReference>
<dbReference type="InterPro" id="IPR038136">
    <property type="entry name" value="CofD-like_dom_sf"/>
</dbReference>
<dbReference type="EC" id="2.7.8.28" evidence="3"/>
<dbReference type="CDD" id="cd07186">
    <property type="entry name" value="CofD_like"/>
    <property type="match status" value="1"/>
</dbReference>
<dbReference type="InterPro" id="IPR002882">
    <property type="entry name" value="CofD"/>
</dbReference>
<protein>
    <recommendedName>
        <fullName evidence="3">2-phospho-L-lactate transferase</fullName>
        <ecNumber evidence="3">2.7.8.28</ecNumber>
    </recommendedName>
    <alternativeName>
        <fullName evidence="3">EPPG:FO PEP transferase</fullName>
    </alternativeName>
</protein>
<comment type="caution">
    <text evidence="3">Lacks conserved residue(s) required for the propagation of feature annotation.</text>
</comment>
<keyword evidence="2 3" id="KW-0460">Magnesium</keyword>
<reference evidence="4" key="1">
    <citation type="submission" date="2023-06" db="EMBL/GenBank/DDBJ databases">
        <title>Genome sequence of Methancorpusculaceae sp. Ag1.</title>
        <authorList>
            <person name="Protasov E."/>
            <person name="Platt K."/>
            <person name="Poehlein A."/>
            <person name="Daniel R."/>
            <person name="Brune A."/>
        </authorList>
    </citation>
    <scope>NUCLEOTIDE SEQUENCE</scope>
    <source>
        <strain evidence="4">Ag1</strain>
    </source>
</reference>
<comment type="caution">
    <text evidence="4">The sequence shown here is derived from an EMBL/GenBank/DDBJ whole genome shotgun (WGS) entry which is preliminary data.</text>
</comment>
<dbReference type="RefSeq" id="WP_338093305.1">
    <property type="nucleotide sequence ID" value="NZ_JAWDKA010000001.1"/>
</dbReference>
<comment type="function">
    <text evidence="3">Catalyzes the transfer of the 2-phospholactate moiety from (2S)-lactyl-2-diphospho-5'-guanosine to 7,8-didemethyl-8-hydroxy-5-deazariboflavin (FO) with the formation of oxidized coenzyme F420-0 and GMP.</text>
</comment>
<dbReference type="Pfam" id="PF01933">
    <property type="entry name" value="CofD"/>
    <property type="match status" value="1"/>
</dbReference>
<dbReference type="PANTHER" id="PTHR43007:SF1">
    <property type="entry name" value="2-PHOSPHO-L-LACTATE TRANSFERASE"/>
    <property type="match status" value="1"/>
</dbReference>
<feature type="binding site" evidence="3">
    <location>
        <position position="49"/>
    </location>
    <ligand>
        <name>7,8-didemethyl-8-hydroxy-5-deazariboflavin</name>
        <dbReference type="ChEBI" id="CHEBI:59904"/>
    </ligand>
</feature>
<accession>A0AAE4MAY6</accession>
<dbReference type="Gene3D" id="3.40.50.10680">
    <property type="entry name" value="CofD-like domains"/>
    <property type="match status" value="1"/>
</dbReference>
<evidence type="ECO:0000256" key="1">
    <source>
        <dbReference type="ARBA" id="ARBA00022679"/>
    </source>
</evidence>
<dbReference type="EMBL" id="JAWDKA010000001">
    <property type="protein sequence ID" value="MDV0440909.1"/>
    <property type="molecule type" value="Genomic_DNA"/>
</dbReference>
<proteinExistence type="inferred from homology"/>
<dbReference type="Gene3D" id="1.10.8.240">
    <property type="entry name" value="CofD-like domain"/>
    <property type="match status" value="1"/>
</dbReference>